<evidence type="ECO:0000313" key="3">
    <source>
        <dbReference type="EMBL" id="JAA53869.1"/>
    </source>
</evidence>
<feature type="chain" id="PRO_5003980476" evidence="1">
    <location>
        <begin position="21"/>
        <end position="133"/>
    </location>
</feature>
<dbReference type="SUPFAM" id="SSF57362">
    <property type="entry name" value="BPTI-like"/>
    <property type="match status" value="1"/>
</dbReference>
<dbReference type="InterPro" id="IPR002223">
    <property type="entry name" value="Kunitz_BPTI"/>
</dbReference>
<reference evidence="3" key="2">
    <citation type="journal article" date="2015" name="J. Proteomics">
        <title>Sexual differences in the sialomes of the zebra tick, Rhipicephalus pulchellus.</title>
        <authorList>
            <person name="Tan A.W."/>
            <person name="Francischetti I.M."/>
            <person name="Slovak M."/>
            <person name="Kini R.M."/>
            <person name="Ribeiro J.M."/>
        </authorList>
    </citation>
    <scope>NUCLEOTIDE SEQUENCE</scope>
    <source>
        <tissue evidence="3">Salivary gland</tissue>
    </source>
</reference>
<proteinExistence type="evidence at transcript level"/>
<dbReference type="GO" id="GO:0004867">
    <property type="term" value="F:serine-type endopeptidase inhibitor activity"/>
    <property type="evidence" value="ECO:0007669"/>
    <property type="project" value="InterPro"/>
</dbReference>
<feature type="domain" description="BPTI/Kunitz inhibitor" evidence="2">
    <location>
        <begin position="74"/>
        <end position="123"/>
    </location>
</feature>
<sequence>MCKATLVVVLILSSVAPLLAWPPVLPFKWQNWMWTTSARQRGHSERQNYRVIKPSCSGGNGTIMACIYPMLCNCPEPTTGGYMRNTDNIRWFYNNNTHQCQSKKGNPGGCNNFDEKVQCQRHCETPLKQKRLQ</sequence>
<name>L7LSR8_RHIPC</name>
<evidence type="ECO:0000259" key="2">
    <source>
        <dbReference type="PROSITE" id="PS50279"/>
    </source>
</evidence>
<feature type="signal peptide" evidence="1">
    <location>
        <begin position="1"/>
        <end position="20"/>
    </location>
</feature>
<accession>L7LSR8</accession>
<dbReference type="PROSITE" id="PS50279">
    <property type="entry name" value="BPTI_KUNITZ_2"/>
    <property type="match status" value="1"/>
</dbReference>
<dbReference type="EMBL" id="GACK01011165">
    <property type="protein sequence ID" value="JAA53869.1"/>
    <property type="molecule type" value="mRNA"/>
</dbReference>
<organism evidence="3">
    <name type="scientific">Rhipicephalus pulchellus</name>
    <name type="common">Yellow backed tick</name>
    <name type="synonym">Dermacentor pulchellus</name>
    <dbReference type="NCBI Taxonomy" id="72859"/>
    <lineage>
        <taxon>Eukaryota</taxon>
        <taxon>Metazoa</taxon>
        <taxon>Ecdysozoa</taxon>
        <taxon>Arthropoda</taxon>
        <taxon>Chelicerata</taxon>
        <taxon>Arachnida</taxon>
        <taxon>Acari</taxon>
        <taxon>Parasitiformes</taxon>
        <taxon>Ixodida</taxon>
        <taxon>Ixodoidea</taxon>
        <taxon>Ixodidae</taxon>
        <taxon>Rhipicephalinae</taxon>
        <taxon>Rhipicephalus</taxon>
        <taxon>Rhipicephalus</taxon>
    </lineage>
</organism>
<protein>
    <submittedName>
        <fullName evidence="3">Putative monolaris</fullName>
    </submittedName>
</protein>
<dbReference type="InterPro" id="IPR036880">
    <property type="entry name" value="Kunitz_BPTI_sf"/>
</dbReference>
<dbReference type="Gene3D" id="4.10.410.10">
    <property type="entry name" value="Pancreatic trypsin inhibitor Kunitz domain"/>
    <property type="match status" value="1"/>
</dbReference>
<keyword evidence="1" id="KW-0732">Signal</keyword>
<dbReference type="AlphaFoldDB" id="L7LSR8"/>
<reference evidence="3" key="1">
    <citation type="submission" date="2012-11" db="EMBL/GenBank/DDBJ databases">
        <authorList>
            <person name="Lucero-Rivera Y.E."/>
            <person name="Tovar-Ramirez D."/>
        </authorList>
    </citation>
    <scope>NUCLEOTIDE SEQUENCE</scope>
    <source>
        <tissue evidence="3">Salivary gland</tissue>
    </source>
</reference>
<evidence type="ECO:0000256" key="1">
    <source>
        <dbReference type="SAM" id="SignalP"/>
    </source>
</evidence>